<dbReference type="InterPro" id="IPR012292">
    <property type="entry name" value="Globin/Proto"/>
</dbReference>
<evidence type="ECO:0000313" key="9">
    <source>
        <dbReference type="Proteomes" id="UP001251870"/>
    </source>
</evidence>
<evidence type="ECO:0000313" key="8">
    <source>
        <dbReference type="EMBL" id="MDR8019144.1"/>
    </source>
</evidence>
<dbReference type="InterPro" id="IPR019795">
    <property type="entry name" value="Globin_bac-like_CS"/>
</dbReference>
<evidence type="ECO:0000256" key="7">
    <source>
        <dbReference type="SAM" id="MobiDB-lite"/>
    </source>
</evidence>
<gene>
    <name evidence="8" type="ORF">RIL96_06150</name>
</gene>
<comment type="cofactor">
    <cofactor evidence="1">
        <name>heme</name>
        <dbReference type="ChEBI" id="CHEBI:30413"/>
    </cofactor>
</comment>
<evidence type="ECO:0000256" key="6">
    <source>
        <dbReference type="ARBA" id="ARBA00034496"/>
    </source>
</evidence>
<evidence type="ECO:0000256" key="5">
    <source>
        <dbReference type="ARBA" id="ARBA00023004"/>
    </source>
</evidence>
<evidence type="ECO:0000256" key="1">
    <source>
        <dbReference type="ARBA" id="ARBA00001971"/>
    </source>
</evidence>
<evidence type="ECO:0000256" key="2">
    <source>
        <dbReference type="ARBA" id="ARBA00022448"/>
    </source>
</evidence>
<dbReference type="EMBL" id="JAVKGR010000005">
    <property type="protein sequence ID" value="MDR8019144.1"/>
    <property type="molecule type" value="Genomic_DNA"/>
</dbReference>
<dbReference type="Proteomes" id="UP001251870">
    <property type="component" value="Unassembled WGS sequence"/>
</dbReference>
<evidence type="ECO:0000256" key="4">
    <source>
        <dbReference type="ARBA" id="ARBA00022723"/>
    </source>
</evidence>
<protein>
    <submittedName>
        <fullName evidence="8">Globin</fullName>
    </submittedName>
</protein>
<organism evidence="8 9">
    <name type="scientific">Nesterenkonia aerolata</name>
    <dbReference type="NCBI Taxonomy" id="3074079"/>
    <lineage>
        <taxon>Bacteria</taxon>
        <taxon>Bacillati</taxon>
        <taxon>Actinomycetota</taxon>
        <taxon>Actinomycetes</taxon>
        <taxon>Micrococcales</taxon>
        <taxon>Micrococcaceae</taxon>
        <taxon>Nesterenkonia</taxon>
    </lineage>
</organism>
<keyword evidence="3" id="KW-0349">Heme</keyword>
<comment type="caution">
    <text evidence="8">The sequence shown here is derived from an EMBL/GenBank/DDBJ whole genome shotgun (WGS) entry which is preliminary data.</text>
</comment>
<dbReference type="PANTHER" id="PTHR47366">
    <property type="entry name" value="TWO-ON-TWO HEMOGLOBIN-3"/>
    <property type="match status" value="1"/>
</dbReference>
<keyword evidence="2" id="KW-0813">Transport</keyword>
<sequence>MATPPTTPATPAASGASGGGEQQSFYEAVGGHETFRTIVDTFYAQVADDPEFRAMYPEEDLGPAAERLLMFLEQCWGGPRTYQERRGHPRLRMRHMPFTIDAAARDTWLRYMRTAVDAAELSPLHDEILWDYLERAAHSMVNS</sequence>
<name>A0ABU2DRM0_9MICC</name>
<dbReference type="InterPro" id="IPR009050">
    <property type="entry name" value="Globin-like_sf"/>
</dbReference>
<dbReference type="InterPro" id="IPR044203">
    <property type="entry name" value="GlbO/GLB3-like"/>
</dbReference>
<reference evidence="8 9" key="1">
    <citation type="submission" date="2023-09" db="EMBL/GenBank/DDBJ databases">
        <title>Description of three actinobacteria isolated from air of manufacturing shop in a pharmaceutical factory.</title>
        <authorList>
            <person name="Zhang D.-F."/>
        </authorList>
    </citation>
    <scope>NUCLEOTIDE SEQUENCE [LARGE SCALE GENOMIC DNA]</scope>
    <source>
        <strain evidence="8 9">LY-0111</strain>
    </source>
</reference>
<dbReference type="Gene3D" id="1.10.490.10">
    <property type="entry name" value="Globins"/>
    <property type="match status" value="1"/>
</dbReference>
<dbReference type="SUPFAM" id="SSF46458">
    <property type="entry name" value="Globin-like"/>
    <property type="match status" value="1"/>
</dbReference>
<evidence type="ECO:0000256" key="3">
    <source>
        <dbReference type="ARBA" id="ARBA00022617"/>
    </source>
</evidence>
<accession>A0ABU2DRM0</accession>
<dbReference type="PROSITE" id="PS01213">
    <property type="entry name" value="GLOBIN_FAM_2"/>
    <property type="match status" value="1"/>
</dbReference>
<keyword evidence="5" id="KW-0408">Iron</keyword>
<dbReference type="RefSeq" id="WP_310548204.1">
    <property type="nucleotide sequence ID" value="NZ_JAVKGR010000005.1"/>
</dbReference>
<comment type="similarity">
    <text evidence="6">Belongs to the truncated hemoglobin family. Group II subfamily.</text>
</comment>
<proteinExistence type="inferred from homology"/>
<keyword evidence="9" id="KW-1185">Reference proteome</keyword>
<dbReference type="Pfam" id="PF01152">
    <property type="entry name" value="Bac_globin"/>
    <property type="match status" value="1"/>
</dbReference>
<feature type="region of interest" description="Disordered" evidence="7">
    <location>
        <begin position="1"/>
        <end position="23"/>
    </location>
</feature>
<dbReference type="CDD" id="cd14771">
    <property type="entry name" value="TrHb2_Mt-trHbO-like_O"/>
    <property type="match status" value="1"/>
</dbReference>
<dbReference type="InterPro" id="IPR001486">
    <property type="entry name" value="Hemoglobin_trunc"/>
</dbReference>
<keyword evidence="4" id="KW-0479">Metal-binding</keyword>
<dbReference type="PANTHER" id="PTHR47366:SF1">
    <property type="entry name" value="TWO-ON-TWO HEMOGLOBIN-3"/>
    <property type="match status" value="1"/>
</dbReference>